<reference evidence="2" key="1">
    <citation type="submission" date="2021-01" db="EMBL/GenBank/DDBJ databases">
        <title>Whole genome shotgun sequence of Actinoplanes tereljensis NBRC 105297.</title>
        <authorList>
            <person name="Komaki H."/>
            <person name="Tamura T."/>
        </authorList>
    </citation>
    <scope>NUCLEOTIDE SEQUENCE</scope>
    <source>
        <strain evidence="2">NBRC 105297</strain>
    </source>
</reference>
<feature type="signal peptide" evidence="1">
    <location>
        <begin position="1"/>
        <end position="33"/>
    </location>
</feature>
<protein>
    <recommendedName>
        <fullName evidence="4">Carbohydrate-binding domain-containing protein</fullName>
    </recommendedName>
</protein>
<accession>A0A919NJX1</accession>
<keyword evidence="3" id="KW-1185">Reference proteome</keyword>
<feature type="chain" id="PRO_5037018927" description="Carbohydrate-binding domain-containing protein" evidence="1">
    <location>
        <begin position="34"/>
        <end position="576"/>
    </location>
</feature>
<dbReference type="Proteomes" id="UP000623608">
    <property type="component" value="Unassembled WGS sequence"/>
</dbReference>
<name>A0A919NJX1_9ACTN</name>
<dbReference type="EMBL" id="BOMY01000012">
    <property type="protein sequence ID" value="GIF19047.1"/>
    <property type="molecule type" value="Genomic_DNA"/>
</dbReference>
<gene>
    <name evidence="2" type="ORF">Ate02nite_17770</name>
</gene>
<organism evidence="2 3">
    <name type="scientific">Paractinoplanes tereljensis</name>
    <dbReference type="NCBI Taxonomy" id="571912"/>
    <lineage>
        <taxon>Bacteria</taxon>
        <taxon>Bacillati</taxon>
        <taxon>Actinomycetota</taxon>
        <taxon>Actinomycetes</taxon>
        <taxon>Micromonosporales</taxon>
        <taxon>Micromonosporaceae</taxon>
        <taxon>Paractinoplanes</taxon>
    </lineage>
</organism>
<dbReference type="RefSeq" id="WP_203802012.1">
    <property type="nucleotide sequence ID" value="NZ_BOMY01000012.1"/>
</dbReference>
<evidence type="ECO:0000313" key="3">
    <source>
        <dbReference type="Proteomes" id="UP000623608"/>
    </source>
</evidence>
<evidence type="ECO:0000313" key="2">
    <source>
        <dbReference type="EMBL" id="GIF19047.1"/>
    </source>
</evidence>
<dbReference type="Pfam" id="PF14262">
    <property type="entry name" value="Cthe_2159"/>
    <property type="match status" value="1"/>
</dbReference>
<keyword evidence="1" id="KW-0732">Signal</keyword>
<proteinExistence type="predicted"/>
<dbReference type="InterPro" id="IPR025584">
    <property type="entry name" value="Cthe_2159"/>
</dbReference>
<evidence type="ECO:0000256" key="1">
    <source>
        <dbReference type="SAM" id="SignalP"/>
    </source>
</evidence>
<comment type="caution">
    <text evidence="2">The sequence shown here is derived from an EMBL/GenBank/DDBJ whole genome shotgun (WGS) entry which is preliminary data.</text>
</comment>
<dbReference type="AlphaFoldDB" id="A0A919NJX1"/>
<evidence type="ECO:0008006" key="4">
    <source>
        <dbReference type="Google" id="ProtNLM"/>
    </source>
</evidence>
<sequence>MSRTPLRRRAVAPAVLTATALAIWAGGSAIAGAAPVTTLAAGPAAAAALAANQASHDSTADHTWNESDVATVTLTGTGATSTSSNVTVSGSTVTVSAAGTYRFSGSLTNGQIVVNSTGTGIVRLILNGVTVTNSTVAALHVVAADEVLINLQAGSTNRLTDGSANVDAALDSAADLTIDGTGSLIVTGNGNDGIASADGLVITGGTITVTAKDDAIRGKDYAIITGGTITATGGGDALKSDNDTDTTRGYVSLAGGTVTLTATADAVQASTDVIISGGKLTAKSGGGSSVTPGTASAKGLKAGVLVVISEGTNSIDASDDGVHSDANVTVDGGTTTVATGDDGVHAETDVRVSAGTVNVTKSYEGVEGLKVYVTGGSVSATASDDAFNASDPTYGEMQNSPNALISITGGTVIVSGGTDGLDSNGALSIGGGNVIVAGSPTRGGGEGGLDSNGALTITAGTLVSSGLSASTSTLPTAGQGWVSVNFSANQAAGTIVHLATTSGTQIATYQSSKIFKGIIFSSSQITRGTTYAIYTGGSVSGTAVGGGLYTGGTLSGTQSTTVTAGTSTGTGGGGPR</sequence>